<dbReference type="PIRSF" id="PIRSF006278">
    <property type="entry name" value="ACCD_DCysDesulf"/>
    <property type="match status" value="1"/>
</dbReference>
<feature type="domain" description="Tryptophan synthase beta chain-like PALP" evidence="6">
    <location>
        <begin position="55"/>
        <end position="362"/>
    </location>
</feature>
<comment type="similarity">
    <text evidence="2">Belongs to the ACC deaminase/D-cysteine desulfhydrase family.</text>
</comment>
<dbReference type="OMA" id="YRKLKYN"/>
<dbReference type="NCBIfam" id="NF003031">
    <property type="entry name" value="PRK03910.1-4"/>
    <property type="match status" value="1"/>
</dbReference>
<dbReference type="GO" id="GO:0019148">
    <property type="term" value="F:D-cysteine desulfhydrase activity"/>
    <property type="evidence" value="ECO:0007669"/>
    <property type="project" value="TreeGrafter"/>
</dbReference>
<keyword evidence="3 5" id="KW-0663">Pyridoxal phosphate</keyword>
<evidence type="ECO:0000256" key="3">
    <source>
        <dbReference type="ARBA" id="ARBA00022898"/>
    </source>
</evidence>
<dbReference type="Pfam" id="PF00291">
    <property type="entry name" value="PALP"/>
    <property type="match status" value="1"/>
</dbReference>
<protein>
    <submittedName>
        <fullName evidence="7">D-cysteine desulfhydrase</fullName>
    </submittedName>
</protein>
<feature type="modified residue" description="N6-(pyridoxal phosphate)lysine" evidence="5">
    <location>
        <position position="95"/>
    </location>
</feature>
<evidence type="ECO:0000256" key="4">
    <source>
        <dbReference type="PIRSR" id="PIRSR006278-1"/>
    </source>
</evidence>
<keyword evidence="8" id="KW-1185">Reference proteome</keyword>
<accession>A0A5J4YLC5</accession>
<dbReference type="InterPro" id="IPR036052">
    <property type="entry name" value="TrpB-like_PALP_sf"/>
</dbReference>
<dbReference type="SUPFAM" id="SSF53686">
    <property type="entry name" value="Tryptophan synthase beta subunit-like PLP-dependent enzymes"/>
    <property type="match status" value="1"/>
</dbReference>
<dbReference type="Gene3D" id="3.40.50.1100">
    <property type="match status" value="2"/>
</dbReference>
<evidence type="ECO:0000256" key="5">
    <source>
        <dbReference type="PIRSR" id="PIRSR006278-2"/>
    </source>
</evidence>
<feature type="active site" description="Nucleophile" evidence="4">
    <location>
        <position position="122"/>
    </location>
</feature>
<comment type="cofactor">
    <cofactor evidence="1">
        <name>pyridoxal 5'-phosphate</name>
        <dbReference type="ChEBI" id="CHEBI:597326"/>
    </cofactor>
</comment>
<comment type="caution">
    <text evidence="7">The sequence shown here is derived from an EMBL/GenBank/DDBJ whole genome shotgun (WGS) entry which is preliminary data.</text>
</comment>
<dbReference type="InterPro" id="IPR001926">
    <property type="entry name" value="TrpB-like_PALP"/>
</dbReference>
<organism evidence="7 8">
    <name type="scientific">Porphyridium purpureum</name>
    <name type="common">Red alga</name>
    <name type="synonym">Porphyridium cruentum</name>
    <dbReference type="NCBI Taxonomy" id="35688"/>
    <lineage>
        <taxon>Eukaryota</taxon>
        <taxon>Rhodophyta</taxon>
        <taxon>Bangiophyceae</taxon>
        <taxon>Porphyridiales</taxon>
        <taxon>Porphyridiaceae</taxon>
        <taxon>Porphyridium</taxon>
    </lineage>
</organism>
<evidence type="ECO:0000259" key="6">
    <source>
        <dbReference type="Pfam" id="PF00291"/>
    </source>
</evidence>
<dbReference type="PANTHER" id="PTHR43780">
    <property type="entry name" value="1-AMINOCYCLOPROPANE-1-CARBOXYLATE DEAMINASE-RELATED"/>
    <property type="match status" value="1"/>
</dbReference>
<sequence>MQVDTRMVVALAAVAEESVDEVVACAVSEGRKTADGVYDGSELDLTRFPRRVYTNGVTALEPLPRVSRWNDLAAYGVNIWIKRDDQLGLVMGGNKTRKLEFAMADALKAGADCVVTAGAVQSNHARLTLAACNVEQLDCYIVLEERVPGSFHSDASGNYYLYRLLGAKNIVVVGTGEAAATMQTLKHELVAQGRSPYIIPGGASDEIGAKGYVRAAQELREQMNALSDTIQFDAVVCASGSAGTHAGMVLGMRGSGVPVIGVSTRFDEAKQQNAVLTLSNKLAHACGAQPVSPSEVQVVDKYVGPGYSLPTRESTQAIEVLARTQGILLDPVYTGKAFAGLLGLIREGHFRPGTNVVFLHTGGSPALFEYQPLTE</sequence>
<evidence type="ECO:0000256" key="2">
    <source>
        <dbReference type="ARBA" id="ARBA00008639"/>
    </source>
</evidence>
<dbReference type="PANTHER" id="PTHR43780:SF2">
    <property type="entry name" value="1-AMINOCYCLOPROPANE-1-CARBOXYLATE DEAMINASE-RELATED"/>
    <property type="match status" value="1"/>
</dbReference>
<dbReference type="InterPro" id="IPR027278">
    <property type="entry name" value="ACCD_DCysDesulf"/>
</dbReference>
<gene>
    <name evidence="7" type="ORF">FVE85_3717</name>
</gene>
<evidence type="ECO:0000256" key="1">
    <source>
        <dbReference type="ARBA" id="ARBA00001933"/>
    </source>
</evidence>
<evidence type="ECO:0000313" key="8">
    <source>
        <dbReference type="Proteomes" id="UP000324585"/>
    </source>
</evidence>
<name>A0A5J4YLC5_PORPP</name>
<dbReference type="OrthoDB" id="10266364at2759"/>
<dbReference type="EMBL" id="VRMN01000010">
    <property type="protein sequence ID" value="KAA8492279.1"/>
    <property type="molecule type" value="Genomic_DNA"/>
</dbReference>
<reference evidence="8" key="1">
    <citation type="journal article" date="2019" name="Nat. Commun.">
        <title>Expansion of phycobilisome linker gene families in mesophilic red algae.</title>
        <authorList>
            <person name="Lee J."/>
            <person name="Kim D."/>
            <person name="Bhattacharya D."/>
            <person name="Yoon H.S."/>
        </authorList>
    </citation>
    <scope>NUCLEOTIDE SEQUENCE [LARGE SCALE GENOMIC DNA]</scope>
    <source>
        <strain evidence="8">CCMP 1328</strain>
    </source>
</reference>
<dbReference type="AlphaFoldDB" id="A0A5J4YLC5"/>
<evidence type="ECO:0000313" key="7">
    <source>
        <dbReference type="EMBL" id="KAA8492279.1"/>
    </source>
</evidence>
<proteinExistence type="inferred from homology"/>
<dbReference type="Proteomes" id="UP000324585">
    <property type="component" value="Unassembled WGS sequence"/>
</dbReference>